<dbReference type="OrthoDB" id="8881103at2759"/>
<dbReference type="InterPro" id="IPR050870">
    <property type="entry name" value="FAST_kinase"/>
</dbReference>
<feature type="domain" description="FAST kinase leucine-rich" evidence="1">
    <location>
        <begin position="329"/>
        <end position="398"/>
    </location>
</feature>
<dbReference type="GO" id="GO:0005759">
    <property type="term" value="C:mitochondrial matrix"/>
    <property type="evidence" value="ECO:0007669"/>
    <property type="project" value="TreeGrafter"/>
</dbReference>
<sequence>MKRLIERSLRPDEVLRWITQNPSKISHNHYPVALQRIGQLLGGGPNAGGGRQVLEQHDFQTLCNAIVSDCSKFDNFSIVNCLYAVAALGESSSDSQVVQVLGGVRVSSEPVQPEGRVDGVQLQHEAAPGSVHRLTAACLPGLERNLERERHPQTLFLLLSCYRLKLRELQERANAAAAGDASAAAGDANGATESANSASGEAIAAAGEANAAATGEASATAAVGANGAADDNNSSSSNPEQLLANRKILRLVKHTLASVSGVRDQEMALLDEMLAACVREASNKSLEMIFSSHLFYQNRQERFIRSLAGAAQEGGQHHPLHHGSDRQVIQKLVFPFSRMSYRPCRDQVFFSRLEEVLELKALNSPLATVNILMSLFQLGHFPGLVMHRVFSSAFISNVTNSPYALIVRRYLSLLDAAVELEYPEYSGPRLQDAHK</sequence>
<reference evidence="2 3" key="1">
    <citation type="submission" date="2020-03" db="EMBL/GenBank/DDBJ databases">
        <title>Dissostichus mawsoni Genome sequencing and assembly.</title>
        <authorList>
            <person name="Park H."/>
        </authorList>
    </citation>
    <scope>NUCLEOTIDE SEQUENCE [LARGE SCALE GENOMIC DNA]</scope>
    <source>
        <strain evidence="2">DM0001</strain>
        <tissue evidence="2">Muscle</tissue>
    </source>
</reference>
<dbReference type="PANTHER" id="PTHR21228:SF4">
    <property type="entry name" value="FAS-ACTIVATED SERINE_THREONINE KINASE"/>
    <property type="match status" value="1"/>
</dbReference>
<dbReference type="Pfam" id="PF06743">
    <property type="entry name" value="FAST_1"/>
    <property type="match status" value="1"/>
</dbReference>
<evidence type="ECO:0000313" key="3">
    <source>
        <dbReference type="Proteomes" id="UP000518266"/>
    </source>
</evidence>
<dbReference type="PANTHER" id="PTHR21228">
    <property type="entry name" value="FAST LEU-RICH DOMAIN-CONTAINING"/>
    <property type="match status" value="1"/>
</dbReference>
<evidence type="ECO:0000259" key="1">
    <source>
        <dbReference type="Pfam" id="PF06743"/>
    </source>
</evidence>
<dbReference type="Proteomes" id="UP000518266">
    <property type="component" value="Unassembled WGS sequence"/>
</dbReference>
<evidence type="ECO:0000313" key="2">
    <source>
        <dbReference type="EMBL" id="KAF3857553.1"/>
    </source>
</evidence>
<comment type="caution">
    <text evidence="2">The sequence shown here is derived from an EMBL/GenBank/DDBJ whole genome shotgun (WGS) entry which is preliminary data.</text>
</comment>
<accession>A0A7J5Z7P3</accession>
<keyword evidence="3" id="KW-1185">Reference proteome</keyword>
<organism evidence="2 3">
    <name type="scientific">Dissostichus mawsoni</name>
    <name type="common">Antarctic cod</name>
    <dbReference type="NCBI Taxonomy" id="36200"/>
    <lineage>
        <taxon>Eukaryota</taxon>
        <taxon>Metazoa</taxon>
        <taxon>Chordata</taxon>
        <taxon>Craniata</taxon>
        <taxon>Vertebrata</taxon>
        <taxon>Euteleostomi</taxon>
        <taxon>Actinopterygii</taxon>
        <taxon>Neopterygii</taxon>
        <taxon>Teleostei</taxon>
        <taxon>Neoteleostei</taxon>
        <taxon>Acanthomorphata</taxon>
        <taxon>Eupercaria</taxon>
        <taxon>Perciformes</taxon>
        <taxon>Notothenioidei</taxon>
        <taxon>Nototheniidae</taxon>
        <taxon>Dissostichus</taxon>
    </lineage>
</organism>
<dbReference type="GO" id="GO:0000963">
    <property type="term" value="P:mitochondrial RNA processing"/>
    <property type="evidence" value="ECO:0007669"/>
    <property type="project" value="TreeGrafter"/>
</dbReference>
<dbReference type="GO" id="GO:0003723">
    <property type="term" value="F:RNA binding"/>
    <property type="evidence" value="ECO:0007669"/>
    <property type="project" value="TreeGrafter"/>
</dbReference>
<protein>
    <recommendedName>
        <fullName evidence="1">FAST kinase leucine-rich domain-containing protein</fullName>
    </recommendedName>
</protein>
<name>A0A7J5Z7P3_DISMA</name>
<dbReference type="InterPro" id="IPR010622">
    <property type="entry name" value="FAST_Leu-rich"/>
</dbReference>
<dbReference type="EMBL" id="JAAKFY010000004">
    <property type="protein sequence ID" value="KAF3857553.1"/>
    <property type="molecule type" value="Genomic_DNA"/>
</dbReference>
<feature type="non-terminal residue" evidence="2">
    <location>
        <position position="1"/>
    </location>
</feature>
<dbReference type="GO" id="GO:0044528">
    <property type="term" value="P:regulation of mitochondrial mRNA stability"/>
    <property type="evidence" value="ECO:0007669"/>
    <property type="project" value="InterPro"/>
</dbReference>
<gene>
    <name evidence="2" type="ORF">F7725_010754</name>
</gene>
<dbReference type="GO" id="GO:0035770">
    <property type="term" value="C:ribonucleoprotein granule"/>
    <property type="evidence" value="ECO:0007669"/>
    <property type="project" value="TreeGrafter"/>
</dbReference>
<dbReference type="AlphaFoldDB" id="A0A7J5Z7P3"/>
<proteinExistence type="predicted"/>